<keyword evidence="4" id="KW-1003">Cell membrane</keyword>
<dbReference type="GO" id="GO:0006847">
    <property type="term" value="P:plasma membrane acetate transport"/>
    <property type="evidence" value="ECO:0007669"/>
    <property type="project" value="TreeGrafter"/>
</dbReference>
<feature type="transmembrane region" description="Helical" evidence="11">
    <location>
        <begin position="17"/>
        <end position="38"/>
    </location>
</feature>
<feature type="transmembrane region" description="Helical" evidence="11">
    <location>
        <begin position="431"/>
        <end position="452"/>
    </location>
</feature>
<dbReference type="InterPro" id="IPR050277">
    <property type="entry name" value="Sodium:Solute_Symporter"/>
</dbReference>
<dbReference type="Pfam" id="PF00474">
    <property type="entry name" value="SSF"/>
    <property type="match status" value="1"/>
</dbReference>
<sequence>MSGFLSMPHLPPVENTWAAPAISTAVAIVLVVVVTVVVRSARDSTRTPDGFLLADRKVPAAQNTLAHLGAFIMYSTVIIMVGHIALNGFDAILMVTAFTIGSVIGVLIYAGPMRNVGGHTIGDLFVLRARERPARIASAVITLTTYTMFMVSMLAAVGQVAIRMFDTGSEPNMLLGGLVVVVVGLVVIAWVYMGGMLGVTRMLALKTVLMAAFVLVLTVVVLAKYKMDILGLLDDAQANAKPDARGFELLEPGRQFGEGSTPLSDQDPWVHASKLFCIAVGGMGMPWVFMRFYVATNARAARQSAGWASVIAVGFYQCLAILGLGAVAILGANNFGMRSEHRDITLPKLADELGGPWMSGIFGGLALISVAAVFAGLLINGVTSFTKDINAARGRRPEPAAELREIRRNVLVIGLLSIVVGGAMVPLFTHIFIPTVVDLGAATVLPAILYTLYWRRFNTRGLKWTVYGGMAVTVFMIVFSNGVSGDPTTAMFPDLNFKIFDIEPGLLSTPIAFLLGYIGTVTSDERNDAGFAELQVRALTGVTVPSRTSPVATGGADGQDRESQTPSAV</sequence>
<feature type="transmembrane region" description="Helical" evidence="11">
    <location>
        <begin position="306"/>
        <end position="332"/>
    </location>
</feature>
<keyword evidence="13" id="KW-1185">Reference proteome</keyword>
<dbReference type="AlphaFoldDB" id="A0A081XYL0"/>
<keyword evidence="8 11" id="KW-0472">Membrane</keyword>
<dbReference type="InterPro" id="IPR001734">
    <property type="entry name" value="Na/solute_symporter"/>
</dbReference>
<keyword evidence="5 11" id="KW-0812">Transmembrane</keyword>
<feature type="transmembrane region" description="Helical" evidence="11">
    <location>
        <begin position="136"/>
        <end position="162"/>
    </location>
</feature>
<evidence type="ECO:0000256" key="2">
    <source>
        <dbReference type="ARBA" id="ARBA00006434"/>
    </source>
</evidence>
<feature type="transmembrane region" description="Helical" evidence="11">
    <location>
        <begin position="361"/>
        <end position="385"/>
    </location>
</feature>
<dbReference type="PANTHER" id="PTHR48086">
    <property type="entry name" value="SODIUM/PROLINE SYMPORTER-RELATED"/>
    <property type="match status" value="1"/>
</dbReference>
<gene>
    <name evidence="12" type="ORF">BU52_00880</name>
</gene>
<dbReference type="GO" id="GO:0015293">
    <property type="term" value="F:symporter activity"/>
    <property type="evidence" value="ECO:0007669"/>
    <property type="project" value="UniProtKB-KW"/>
</dbReference>
<dbReference type="EMBL" id="JFCB01000001">
    <property type="protein sequence ID" value="KES08633.1"/>
    <property type="molecule type" value="Genomic_DNA"/>
</dbReference>
<feature type="transmembrane region" description="Helical" evidence="11">
    <location>
        <begin position="272"/>
        <end position="294"/>
    </location>
</feature>
<dbReference type="Proteomes" id="UP000028341">
    <property type="component" value="Unassembled WGS sequence"/>
</dbReference>
<feature type="transmembrane region" description="Helical" evidence="11">
    <location>
        <begin position="174"/>
        <end position="192"/>
    </location>
</feature>
<dbReference type="PROSITE" id="PS50283">
    <property type="entry name" value="NA_SOLUT_SYMP_3"/>
    <property type="match status" value="1"/>
</dbReference>
<dbReference type="RefSeq" id="WP_037926233.1">
    <property type="nucleotide sequence ID" value="NZ_JBFADL010000037.1"/>
</dbReference>
<reference evidence="12 13" key="1">
    <citation type="submission" date="2014-02" db="EMBL/GenBank/DDBJ databases">
        <title>The genome announcement of Streptomyces toyocaensis NRRL15009.</title>
        <authorList>
            <person name="Hong H.-J."/>
            <person name="Kwun M.J."/>
        </authorList>
    </citation>
    <scope>NUCLEOTIDE SEQUENCE [LARGE SCALE GENOMIC DNA]</scope>
    <source>
        <strain evidence="12 13">NRRL 15009</strain>
    </source>
</reference>
<feature type="transmembrane region" description="Helical" evidence="11">
    <location>
        <begin position="464"/>
        <end position="483"/>
    </location>
</feature>
<evidence type="ECO:0000256" key="7">
    <source>
        <dbReference type="ARBA" id="ARBA00022989"/>
    </source>
</evidence>
<feature type="transmembrane region" description="Helical" evidence="11">
    <location>
        <begin position="91"/>
        <end position="110"/>
    </location>
</feature>
<comment type="caution">
    <text evidence="12">The sequence shown here is derived from an EMBL/GenBank/DDBJ whole genome shotgun (WGS) entry which is preliminary data.</text>
</comment>
<feature type="region of interest" description="Disordered" evidence="10">
    <location>
        <begin position="547"/>
        <end position="569"/>
    </location>
</feature>
<dbReference type="eggNOG" id="COG4147">
    <property type="taxonomic scope" value="Bacteria"/>
</dbReference>
<evidence type="ECO:0000256" key="6">
    <source>
        <dbReference type="ARBA" id="ARBA00022847"/>
    </source>
</evidence>
<dbReference type="InterPro" id="IPR038377">
    <property type="entry name" value="Na/Glc_symporter_sf"/>
</dbReference>
<dbReference type="PANTHER" id="PTHR48086:SF6">
    <property type="entry name" value="CATION_ACETATE SYMPORTER ACTP"/>
    <property type="match status" value="1"/>
</dbReference>
<evidence type="ECO:0000313" key="13">
    <source>
        <dbReference type="Proteomes" id="UP000028341"/>
    </source>
</evidence>
<evidence type="ECO:0000256" key="11">
    <source>
        <dbReference type="SAM" id="Phobius"/>
    </source>
</evidence>
<comment type="subcellular location">
    <subcellularLocation>
        <location evidence="1">Cell membrane</location>
        <topology evidence="1">Multi-pass membrane protein</topology>
    </subcellularLocation>
</comment>
<dbReference type="STRING" id="55952.BU52_00880"/>
<proteinExistence type="inferred from homology"/>
<feature type="transmembrane region" description="Helical" evidence="11">
    <location>
        <begin position="204"/>
        <end position="223"/>
    </location>
</feature>
<accession>A0A081XYL0</accession>
<comment type="similarity">
    <text evidence="2 9">Belongs to the sodium:solute symporter (SSF) (TC 2.A.21) family.</text>
</comment>
<dbReference type="Gene3D" id="1.20.1730.10">
    <property type="entry name" value="Sodium/glucose cotransporter"/>
    <property type="match status" value="1"/>
</dbReference>
<name>A0A081XYL0_STRTO</name>
<evidence type="ECO:0000313" key="12">
    <source>
        <dbReference type="EMBL" id="KES08633.1"/>
    </source>
</evidence>
<dbReference type="OrthoDB" id="4029634at2"/>
<feature type="transmembrane region" description="Helical" evidence="11">
    <location>
        <begin position="406"/>
        <end position="425"/>
    </location>
</feature>
<keyword evidence="7 11" id="KW-1133">Transmembrane helix</keyword>
<feature type="transmembrane region" description="Helical" evidence="11">
    <location>
        <begin position="65"/>
        <end position="85"/>
    </location>
</feature>
<evidence type="ECO:0000256" key="9">
    <source>
        <dbReference type="RuleBase" id="RU362091"/>
    </source>
</evidence>
<evidence type="ECO:0000256" key="8">
    <source>
        <dbReference type="ARBA" id="ARBA00023136"/>
    </source>
</evidence>
<evidence type="ECO:0000256" key="3">
    <source>
        <dbReference type="ARBA" id="ARBA00022448"/>
    </source>
</evidence>
<protein>
    <submittedName>
        <fullName evidence="12">Na+:solute symporter</fullName>
    </submittedName>
</protein>
<keyword evidence="6" id="KW-0769">Symport</keyword>
<evidence type="ECO:0000256" key="1">
    <source>
        <dbReference type="ARBA" id="ARBA00004651"/>
    </source>
</evidence>
<evidence type="ECO:0000256" key="4">
    <source>
        <dbReference type="ARBA" id="ARBA00022475"/>
    </source>
</evidence>
<dbReference type="GO" id="GO:0005886">
    <property type="term" value="C:plasma membrane"/>
    <property type="evidence" value="ECO:0007669"/>
    <property type="project" value="UniProtKB-SubCell"/>
</dbReference>
<evidence type="ECO:0000256" key="5">
    <source>
        <dbReference type="ARBA" id="ARBA00022692"/>
    </source>
</evidence>
<organism evidence="12 13">
    <name type="scientific">Streptomyces toyocaensis</name>
    <dbReference type="NCBI Taxonomy" id="55952"/>
    <lineage>
        <taxon>Bacteria</taxon>
        <taxon>Bacillati</taxon>
        <taxon>Actinomycetota</taxon>
        <taxon>Actinomycetes</taxon>
        <taxon>Kitasatosporales</taxon>
        <taxon>Streptomycetaceae</taxon>
        <taxon>Streptomyces</taxon>
    </lineage>
</organism>
<dbReference type="GO" id="GO:0015123">
    <property type="term" value="F:acetate transmembrane transporter activity"/>
    <property type="evidence" value="ECO:0007669"/>
    <property type="project" value="TreeGrafter"/>
</dbReference>
<keyword evidence="3" id="KW-0813">Transport</keyword>
<evidence type="ECO:0000256" key="10">
    <source>
        <dbReference type="SAM" id="MobiDB-lite"/>
    </source>
</evidence>